<sequence length="1153" mass="125884">MQPTCMILLLAQLAPRSDAFNVASSLFRTSAVDQRLYQRTQLFASSSDADKKRVVVIGNGMVGQRFMENLIDLDTEKKCIISTFCEEPRAAYNRVKLTSYFETRDPSALSMTSEFDSEGRTPWYAENNVELLLNDKAVAIDTSSKTVTGASGKVIDYDVAVFATGSYPFVPPIPGKQRQGVFVYRTIEDLEAMLAYVKENNVQSAAVIGGGLLGLEAAKAVADMNVESHIIEFAPILMCRQIDQGGHDALVGKIEDMGLKVHCGARTEAFVGQDGTTDHESTSPVAALRFSNEDWEDLPVQMIVVSAGIKPRDDLARDTDIALGERGGIVVDEQVNMPLLCLLCVHTINLIFSITLQLRTSVPGVYAIGEIALYNNFIYGLIAPGYEMAGVCSKIIAEEELGIDVDMKGTPAFTGADLSTKLKLLGCDVASFGENQPSPDDRDVSSLIWNDPLSGIYRKLIFNKDGTKLRGGILVGDAGDYTTLHALAVKGGELPENPALLLAPPSARGEVEPQELSSDPSSQVCSCNDVTRGQIESTIKELGVDKATLKEVKACSRAGTGCGGCEPDVKMILKQELEKLGGSLSNSLCEHFKYSRPELMALVRTDADPSSVDSFEKILHKHGKGVSMTRSTFPIRFRIMSNLQTSLSCLLLQDGCEICKPAVGSILASIYNGQILDDGREALQDTNDRALANMQRGGTYSVVPRVPGGELTPEQLIRMGEVAKEYGLYSKVTGAQRIDLFGAPKYQLPDIWEKLGEVGLESGHAYGKALRTVKSCVGSTWCRYGVQDSVGFAIRVENRYKGIRSPHKMKSAVSGCVRECAEAQGKDFGMIATENGYNLYVGGNGGVNPVHAQLLATDIDEDTVIKYLDRYIMYYILTADRLERTAPWQAKLPSGKNGGGPIEHLKEVIIEDSLGICDELDRRMQHLVDTYHDEWAEVVKNPKRRAKFKQFVNTEEVQTREEMIEFINQRGQVRPTDWRADGQSYTNWRPEETDVFARSEKSWVTVGKTSDFAPNVGSAILYGDSQLAVFNNAKKGEWYCTQNMCPHKQAFVLSQGIIGDADGISKVACPLHKKQFGLEDGQQLDGDLSIITFQVKVVGDDVMVELPSEVEVNAILGTSGLRVQSSCMDIAGTSLEHEILNGVKNATAAALIL</sequence>
<dbReference type="SUPFAM" id="SSF51905">
    <property type="entry name" value="FAD/NAD(P)-binding domain"/>
    <property type="match status" value="2"/>
</dbReference>
<keyword evidence="20" id="KW-1185">Reference proteome</keyword>
<feature type="signal peptide" evidence="17">
    <location>
        <begin position="1"/>
        <end position="19"/>
    </location>
</feature>
<evidence type="ECO:0000256" key="12">
    <source>
        <dbReference type="ARBA" id="ARBA00023002"/>
    </source>
</evidence>
<keyword evidence="14" id="KW-0411">Iron-sulfur</keyword>
<dbReference type="PRINTS" id="PR00411">
    <property type="entry name" value="PNDRDTASEI"/>
</dbReference>
<dbReference type="InterPro" id="IPR036188">
    <property type="entry name" value="FAD/NAD-bd_sf"/>
</dbReference>
<evidence type="ECO:0000256" key="10">
    <source>
        <dbReference type="ARBA" id="ARBA00022723"/>
    </source>
</evidence>
<dbReference type="Pfam" id="PF01077">
    <property type="entry name" value="NIR_SIR"/>
    <property type="match status" value="1"/>
</dbReference>
<evidence type="ECO:0000256" key="17">
    <source>
        <dbReference type="SAM" id="SignalP"/>
    </source>
</evidence>
<dbReference type="PANTHER" id="PTHR43809">
    <property type="entry name" value="NITRITE REDUCTASE (NADH) LARGE SUBUNIT"/>
    <property type="match status" value="1"/>
</dbReference>
<keyword evidence="7" id="KW-0349">Heme</keyword>
<dbReference type="InterPro" id="IPR045854">
    <property type="entry name" value="NO2/SO3_Rdtase_4Fe4S_sf"/>
</dbReference>
<dbReference type="CDD" id="cd03529">
    <property type="entry name" value="Rieske_NirD"/>
    <property type="match status" value="1"/>
</dbReference>
<dbReference type="FunFam" id="3.30.413.10:FF:000007">
    <property type="entry name" value="Nitrite reductase [NAD(P)H] large subunit"/>
    <property type="match status" value="1"/>
</dbReference>
<organism evidence="19 20">
    <name type="scientific">Cyclotella atomus</name>
    <dbReference type="NCBI Taxonomy" id="382360"/>
    <lineage>
        <taxon>Eukaryota</taxon>
        <taxon>Sar</taxon>
        <taxon>Stramenopiles</taxon>
        <taxon>Ochrophyta</taxon>
        <taxon>Bacillariophyta</taxon>
        <taxon>Coscinodiscophyceae</taxon>
        <taxon>Thalassiosirophycidae</taxon>
        <taxon>Stephanodiscales</taxon>
        <taxon>Stephanodiscaceae</taxon>
        <taxon>Cyclotella</taxon>
    </lineage>
</organism>
<dbReference type="InterPro" id="IPR005117">
    <property type="entry name" value="NiRdtase/SiRdtase_haem-b_fer"/>
</dbReference>
<dbReference type="SUPFAM" id="SSF50022">
    <property type="entry name" value="ISP domain"/>
    <property type="match status" value="1"/>
</dbReference>
<dbReference type="Pfam" id="PF07992">
    <property type="entry name" value="Pyr_redox_2"/>
    <property type="match status" value="1"/>
</dbReference>
<dbReference type="InterPro" id="IPR041854">
    <property type="entry name" value="BFD-like_2Fe2S-bd_dom_sf"/>
</dbReference>
<evidence type="ECO:0000256" key="5">
    <source>
        <dbReference type="ARBA" id="ARBA00010429"/>
    </source>
</evidence>
<keyword evidence="13" id="KW-0408">Iron</keyword>
<reference evidence="19 20" key="1">
    <citation type="submission" date="2024-10" db="EMBL/GenBank/DDBJ databases">
        <title>Updated reference genomes for cyclostephanoid diatoms.</title>
        <authorList>
            <person name="Roberts W.R."/>
            <person name="Alverson A.J."/>
        </authorList>
    </citation>
    <scope>NUCLEOTIDE SEQUENCE [LARGE SCALE GENOMIC DNA]</scope>
    <source>
        <strain evidence="19 20">AJA010-31</strain>
    </source>
</reference>
<dbReference type="PROSITE" id="PS00365">
    <property type="entry name" value="NIR_SIR"/>
    <property type="match status" value="1"/>
</dbReference>
<name>A0ABD3NDM8_9STRA</name>
<evidence type="ECO:0000256" key="6">
    <source>
        <dbReference type="ARBA" id="ARBA00022485"/>
    </source>
</evidence>
<evidence type="ECO:0000256" key="4">
    <source>
        <dbReference type="ARBA" id="ARBA00005096"/>
    </source>
</evidence>
<keyword evidence="17" id="KW-0732">Signal</keyword>
<dbReference type="InterPro" id="IPR012748">
    <property type="entry name" value="Rieske-like_NirD"/>
</dbReference>
<dbReference type="PANTHER" id="PTHR43809:SF1">
    <property type="entry name" value="NITRITE REDUCTASE (NADH) LARGE SUBUNIT"/>
    <property type="match status" value="1"/>
</dbReference>
<evidence type="ECO:0000256" key="2">
    <source>
        <dbReference type="ARBA" id="ARBA00001966"/>
    </source>
</evidence>
<comment type="cofactor">
    <cofactor evidence="16">
        <name>[2Fe-2S] cluster</name>
        <dbReference type="ChEBI" id="CHEBI:190135"/>
    </cofactor>
</comment>
<dbReference type="SUPFAM" id="SSF56014">
    <property type="entry name" value="Nitrite and sulphite reductase 4Fe-4S domain-like"/>
    <property type="match status" value="1"/>
</dbReference>
<dbReference type="InterPro" id="IPR041575">
    <property type="entry name" value="Rubredoxin_C"/>
</dbReference>
<keyword evidence="10" id="KW-0479">Metal-binding</keyword>
<keyword evidence="12" id="KW-0560">Oxidoreductase</keyword>
<evidence type="ECO:0000256" key="14">
    <source>
        <dbReference type="ARBA" id="ARBA00023014"/>
    </source>
</evidence>
<dbReference type="GO" id="GO:0046872">
    <property type="term" value="F:metal ion binding"/>
    <property type="evidence" value="ECO:0007669"/>
    <property type="project" value="UniProtKB-KW"/>
</dbReference>
<protein>
    <recommendedName>
        <fullName evidence="18">Rieske domain-containing protein</fullName>
    </recommendedName>
</protein>
<dbReference type="PRINTS" id="PR00397">
    <property type="entry name" value="SIROHAEM"/>
</dbReference>
<dbReference type="Gene3D" id="3.50.50.60">
    <property type="entry name" value="FAD/NAD(P)-binding domain"/>
    <property type="match status" value="2"/>
</dbReference>
<evidence type="ECO:0000256" key="9">
    <source>
        <dbReference type="ARBA" id="ARBA00022714"/>
    </source>
</evidence>
<keyword evidence="8" id="KW-0285">Flavoprotein</keyword>
<evidence type="ECO:0000256" key="15">
    <source>
        <dbReference type="ARBA" id="ARBA00023063"/>
    </source>
</evidence>
<keyword evidence="6" id="KW-0004">4Fe-4S</keyword>
<dbReference type="Gene3D" id="3.30.390.30">
    <property type="match status" value="1"/>
</dbReference>
<dbReference type="Gene3D" id="2.102.10.10">
    <property type="entry name" value="Rieske [2Fe-2S] iron-sulphur domain"/>
    <property type="match status" value="1"/>
</dbReference>
<feature type="domain" description="Rieske" evidence="18">
    <location>
        <begin position="1004"/>
        <end position="1104"/>
    </location>
</feature>
<evidence type="ECO:0000259" key="18">
    <source>
        <dbReference type="PROSITE" id="PS51296"/>
    </source>
</evidence>
<evidence type="ECO:0000256" key="13">
    <source>
        <dbReference type="ARBA" id="ARBA00023004"/>
    </source>
</evidence>
<dbReference type="NCBIfam" id="TIGR02378">
    <property type="entry name" value="nirD_assim_sml"/>
    <property type="match status" value="1"/>
</dbReference>
<dbReference type="Pfam" id="PF04324">
    <property type="entry name" value="Fer2_BFD"/>
    <property type="match status" value="1"/>
</dbReference>
<dbReference type="EMBL" id="JALLPJ020001266">
    <property type="protein sequence ID" value="KAL3772446.1"/>
    <property type="molecule type" value="Genomic_DNA"/>
</dbReference>
<comment type="caution">
    <text evidence="19">The sequence shown here is derived from an EMBL/GenBank/DDBJ whole genome shotgun (WGS) entry which is preliminary data.</text>
</comment>
<dbReference type="GO" id="GO:0016491">
    <property type="term" value="F:oxidoreductase activity"/>
    <property type="evidence" value="ECO:0007669"/>
    <property type="project" value="UniProtKB-KW"/>
</dbReference>
<evidence type="ECO:0000256" key="11">
    <source>
        <dbReference type="ARBA" id="ARBA00022827"/>
    </source>
</evidence>
<evidence type="ECO:0000313" key="19">
    <source>
        <dbReference type="EMBL" id="KAL3772446.1"/>
    </source>
</evidence>
<evidence type="ECO:0000256" key="3">
    <source>
        <dbReference type="ARBA" id="ARBA00001974"/>
    </source>
</evidence>
<dbReference type="Pfam" id="PF18267">
    <property type="entry name" value="Rubredoxin_C"/>
    <property type="match status" value="1"/>
</dbReference>
<dbReference type="InterPro" id="IPR023753">
    <property type="entry name" value="FAD/NAD-binding_dom"/>
</dbReference>
<dbReference type="GO" id="GO:0051537">
    <property type="term" value="F:2 iron, 2 sulfur cluster binding"/>
    <property type="evidence" value="ECO:0007669"/>
    <property type="project" value="UniProtKB-KW"/>
</dbReference>
<evidence type="ECO:0000313" key="20">
    <source>
        <dbReference type="Proteomes" id="UP001530400"/>
    </source>
</evidence>
<dbReference type="InterPro" id="IPR052034">
    <property type="entry name" value="NasD-like"/>
</dbReference>
<dbReference type="InterPro" id="IPR006066">
    <property type="entry name" value="NO2/SO3_Rdtase_FeS/sirohaem_BS"/>
</dbReference>
<dbReference type="Pfam" id="PF13806">
    <property type="entry name" value="Rieske_2"/>
    <property type="match status" value="1"/>
</dbReference>
<dbReference type="InterPro" id="IPR016156">
    <property type="entry name" value="FAD/NAD-linked_Rdtase_dimer_sf"/>
</dbReference>
<keyword evidence="15" id="KW-0534">Nitrate assimilation</keyword>
<dbReference type="AlphaFoldDB" id="A0ABD3NDM8"/>
<comment type="pathway">
    <text evidence="4">Nitrogen metabolism; nitrate reduction (assimilation).</text>
</comment>
<dbReference type="GO" id="GO:0051539">
    <property type="term" value="F:4 iron, 4 sulfur cluster binding"/>
    <property type="evidence" value="ECO:0007669"/>
    <property type="project" value="UniProtKB-KW"/>
</dbReference>
<dbReference type="GO" id="GO:0042128">
    <property type="term" value="P:nitrate assimilation"/>
    <property type="evidence" value="ECO:0007669"/>
    <property type="project" value="UniProtKB-KW"/>
</dbReference>
<keyword evidence="9" id="KW-0001">2Fe-2S</keyword>
<gene>
    <name evidence="19" type="ORF">ACHAWO_002253</name>
</gene>
<dbReference type="SUPFAM" id="SSF55124">
    <property type="entry name" value="Nitrite/Sulfite reductase N-terminal domain-like"/>
    <property type="match status" value="1"/>
</dbReference>
<dbReference type="InterPro" id="IPR036136">
    <property type="entry name" value="Nit/Sulf_reduc_fer-like_dom_sf"/>
</dbReference>
<dbReference type="Pfam" id="PF03460">
    <property type="entry name" value="NIR_SIR_ferr"/>
    <property type="match status" value="1"/>
</dbReference>
<dbReference type="InterPro" id="IPR017941">
    <property type="entry name" value="Rieske_2Fe-2S"/>
</dbReference>
<evidence type="ECO:0000256" key="7">
    <source>
        <dbReference type="ARBA" id="ARBA00022617"/>
    </source>
</evidence>
<feature type="chain" id="PRO_5044879668" description="Rieske domain-containing protein" evidence="17">
    <location>
        <begin position="20"/>
        <end position="1153"/>
    </location>
</feature>
<comment type="cofactor">
    <cofactor evidence="3">
        <name>FAD</name>
        <dbReference type="ChEBI" id="CHEBI:57692"/>
    </cofactor>
</comment>
<dbReference type="InterPro" id="IPR006067">
    <property type="entry name" value="NO2/SO3_Rdtase_4Fe4S_dom"/>
</dbReference>
<dbReference type="Proteomes" id="UP001530400">
    <property type="component" value="Unassembled WGS sequence"/>
</dbReference>
<evidence type="ECO:0000256" key="8">
    <source>
        <dbReference type="ARBA" id="ARBA00022630"/>
    </source>
</evidence>
<dbReference type="Gene3D" id="1.10.10.1100">
    <property type="entry name" value="BFD-like [2Fe-2S]-binding domain"/>
    <property type="match status" value="1"/>
</dbReference>
<dbReference type="PROSITE" id="PS51296">
    <property type="entry name" value="RIESKE"/>
    <property type="match status" value="1"/>
</dbReference>
<keyword evidence="11" id="KW-0274">FAD</keyword>
<evidence type="ECO:0000256" key="1">
    <source>
        <dbReference type="ARBA" id="ARBA00001929"/>
    </source>
</evidence>
<dbReference type="InterPro" id="IPR007419">
    <property type="entry name" value="BFD-like_2Fe2S-bd_dom"/>
</dbReference>
<comment type="similarity">
    <text evidence="5">Belongs to the nitrite and sulfite reductase 4Fe-4S domain family.</text>
</comment>
<dbReference type="PRINTS" id="PR00368">
    <property type="entry name" value="FADPNR"/>
</dbReference>
<comment type="cofactor">
    <cofactor evidence="1">
        <name>siroheme</name>
        <dbReference type="ChEBI" id="CHEBI:60052"/>
    </cofactor>
</comment>
<accession>A0ABD3NDM8</accession>
<dbReference type="Gene3D" id="3.30.413.10">
    <property type="entry name" value="Sulfite Reductase Hemoprotein, domain 1"/>
    <property type="match status" value="1"/>
</dbReference>
<comment type="cofactor">
    <cofactor evidence="2">
        <name>[4Fe-4S] cluster</name>
        <dbReference type="ChEBI" id="CHEBI:49883"/>
    </cofactor>
</comment>
<evidence type="ECO:0000256" key="16">
    <source>
        <dbReference type="ARBA" id="ARBA00034078"/>
    </source>
</evidence>
<proteinExistence type="inferred from homology"/>
<dbReference type="InterPro" id="IPR036922">
    <property type="entry name" value="Rieske_2Fe-2S_sf"/>
</dbReference>